<protein>
    <submittedName>
        <fullName evidence="1">Uncharacterized protein</fullName>
    </submittedName>
</protein>
<keyword evidence="2" id="KW-1185">Reference proteome</keyword>
<dbReference type="Proteomes" id="UP000192801">
    <property type="component" value="Unassembled WGS sequence"/>
</dbReference>
<dbReference type="OrthoDB" id="4714749at2"/>
<dbReference type="RefSeq" id="WP_083028901.1">
    <property type="nucleotide sequence ID" value="NZ_AP022618.1"/>
</dbReference>
<comment type="caution">
    <text evidence="1">The sequence shown here is derived from an EMBL/GenBank/DDBJ whole genome shotgun (WGS) entry which is preliminary data.</text>
</comment>
<dbReference type="AlphaFoldDB" id="A0A1X0DP23"/>
<sequence>MNRRSLALAAATATVTAALGAACASADPGPDPAPTQAGSPQSGAVCAATLDGAVTQLPDQSTEPGARKSLLECKDGSWQDYRAEYPNSDRWLSTGPELVLHGQGVRNPEFMAGHWTGTPQESDAICHATYVQGGDDNPKITQTHEVNGDAGKPVEFEAPVRLFTVTLTGNCLWERSE</sequence>
<dbReference type="EMBL" id="MVHS01000001">
    <property type="protein sequence ID" value="ORA74146.1"/>
    <property type="molecule type" value="Genomic_DNA"/>
</dbReference>
<organism evidence="1 2">
    <name type="scientific">Mycolicibacterium insubricum</name>
    <dbReference type="NCBI Taxonomy" id="444597"/>
    <lineage>
        <taxon>Bacteria</taxon>
        <taxon>Bacillati</taxon>
        <taxon>Actinomycetota</taxon>
        <taxon>Actinomycetes</taxon>
        <taxon>Mycobacteriales</taxon>
        <taxon>Mycobacteriaceae</taxon>
        <taxon>Mycolicibacterium</taxon>
    </lineage>
</organism>
<dbReference type="PROSITE" id="PS51257">
    <property type="entry name" value="PROKAR_LIPOPROTEIN"/>
    <property type="match status" value="1"/>
</dbReference>
<gene>
    <name evidence="1" type="ORF">BST26_00795</name>
</gene>
<proteinExistence type="predicted"/>
<accession>A0A1X0DP23</accession>
<name>A0A1X0DP23_9MYCO</name>
<evidence type="ECO:0000313" key="2">
    <source>
        <dbReference type="Proteomes" id="UP000192801"/>
    </source>
</evidence>
<reference evidence="1 2" key="1">
    <citation type="submission" date="2016-12" db="EMBL/GenBank/DDBJ databases">
        <title>The new phylogeny of genus Mycobacterium.</title>
        <authorList>
            <person name="Tortoli E."/>
            <person name="Trovato A."/>
            <person name="Cirillo D.M."/>
        </authorList>
    </citation>
    <scope>NUCLEOTIDE SEQUENCE [LARGE SCALE GENOMIC DNA]</scope>
    <source>
        <strain evidence="1 2">DSM 45130</strain>
    </source>
</reference>
<evidence type="ECO:0000313" key="1">
    <source>
        <dbReference type="EMBL" id="ORA74146.1"/>
    </source>
</evidence>